<accession>K0AWA8</accession>
<evidence type="ECO:0000313" key="2">
    <source>
        <dbReference type="Proteomes" id="UP000006094"/>
    </source>
</evidence>
<gene>
    <name evidence="1" type="ordered locus">Curi_c04290</name>
</gene>
<evidence type="ECO:0000313" key="1">
    <source>
        <dbReference type="EMBL" id="AFS77504.1"/>
    </source>
</evidence>
<sequence>MFIISNIIISLLLLAGVVILQIFLSQKENKWLGLILPIINVILSIMVLLGIVSYSNEAFGIIVIQNVMLFLMCNIPTMILLAIYFGCRKKFKKNREIDKMNIQDL</sequence>
<organism evidence="1 2">
    <name type="scientific">Gottschalkia acidurici (strain ATCC 7906 / DSM 604 / BCRC 14475 / CIP 104303 / KCTC 5404 / NCIMB 10678 / 9a)</name>
    <name type="common">Clostridium acidurici</name>
    <dbReference type="NCBI Taxonomy" id="1128398"/>
    <lineage>
        <taxon>Bacteria</taxon>
        <taxon>Bacillati</taxon>
        <taxon>Bacillota</taxon>
        <taxon>Tissierellia</taxon>
        <taxon>Tissierellales</taxon>
        <taxon>Gottschalkiaceae</taxon>
        <taxon>Gottschalkia</taxon>
    </lineage>
</organism>
<dbReference type="EMBL" id="CP003326">
    <property type="protein sequence ID" value="AFS77504.1"/>
    <property type="molecule type" value="Genomic_DNA"/>
</dbReference>
<dbReference type="STRING" id="1128398.Curi_c04290"/>
<dbReference type="HOGENOM" id="CLU_159392_0_0_9"/>
<dbReference type="OrthoDB" id="2200068at2"/>
<dbReference type="eggNOG" id="ENOG5032VG4">
    <property type="taxonomic scope" value="Bacteria"/>
</dbReference>
<dbReference type="AlphaFoldDB" id="K0AWA8"/>
<reference evidence="1 2" key="1">
    <citation type="journal article" date="2012" name="PLoS ONE">
        <title>The purine-utilizing bacterium Clostridium acidurici 9a: a genome-guided metabolic reconsideration.</title>
        <authorList>
            <person name="Hartwich K."/>
            <person name="Poehlein A."/>
            <person name="Daniel R."/>
        </authorList>
    </citation>
    <scope>NUCLEOTIDE SEQUENCE [LARGE SCALE GENOMIC DNA]</scope>
    <source>
        <strain evidence="2">ATCC 7906 / DSM 604 / BCRC 14475 / CIP 104303 / KCTC 5404 / NCIMB 10678 / 9a</strain>
    </source>
</reference>
<protein>
    <submittedName>
        <fullName evidence="1">Uncharacterized protein</fullName>
    </submittedName>
</protein>
<keyword evidence="2" id="KW-1185">Reference proteome</keyword>
<dbReference type="RefSeq" id="WP_014966641.1">
    <property type="nucleotide sequence ID" value="NC_018664.1"/>
</dbReference>
<name>K0AWA8_GOTA9</name>
<dbReference type="Proteomes" id="UP000006094">
    <property type="component" value="Chromosome"/>
</dbReference>
<dbReference type="KEGG" id="cad:Curi_c04290"/>
<proteinExistence type="predicted"/>